<gene>
    <name evidence="1" type="ORF">AVM11_18505</name>
</gene>
<evidence type="ECO:0000313" key="1">
    <source>
        <dbReference type="EMBL" id="KZB94541.1"/>
    </source>
</evidence>
<dbReference type="AlphaFoldDB" id="A0A175Y1U7"/>
<sequence>MLGIWTGLAHAGIAVDVAFLAAMSAVPIIVTAFSYRDAADDLRYWITIAGYCALHGLALHFIGGDWIPSPAVALTPLFLLDYLLLAYLFPKLSGLRFD</sequence>
<name>A0A175Y1U7_9SPHN</name>
<dbReference type="EMBL" id="LQCK02000029">
    <property type="protein sequence ID" value="KZB94541.1"/>
    <property type="molecule type" value="Genomic_DNA"/>
</dbReference>
<reference evidence="1" key="1">
    <citation type="submission" date="2016-03" db="EMBL/GenBank/DDBJ databases">
        <title>Sphingomonas melonis TY, whole genome shotgun sequencing.</title>
        <authorList>
            <person name="Wang H."/>
            <person name="Zhu P."/>
        </authorList>
    </citation>
    <scope>NUCLEOTIDE SEQUENCE [LARGE SCALE GENOMIC DNA]</scope>
    <source>
        <strain evidence="1">TY</strain>
    </source>
</reference>
<accession>A0A175Y1U7</accession>
<organism evidence="1 2">
    <name type="scientific">Sphingomonas melonis TY</name>
    <dbReference type="NCBI Taxonomy" id="621456"/>
    <lineage>
        <taxon>Bacteria</taxon>
        <taxon>Pseudomonadati</taxon>
        <taxon>Pseudomonadota</taxon>
        <taxon>Alphaproteobacteria</taxon>
        <taxon>Sphingomonadales</taxon>
        <taxon>Sphingomonadaceae</taxon>
        <taxon>Sphingomonas</taxon>
    </lineage>
</organism>
<proteinExistence type="predicted"/>
<dbReference type="Proteomes" id="UP000078460">
    <property type="component" value="Unassembled WGS sequence"/>
</dbReference>
<keyword evidence="2" id="KW-1185">Reference proteome</keyword>
<protein>
    <submittedName>
        <fullName evidence="1">Uncharacterized protein</fullName>
    </submittedName>
</protein>
<comment type="caution">
    <text evidence="1">The sequence shown here is derived from an EMBL/GenBank/DDBJ whole genome shotgun (WGS) entry which is preliminary data.</text>
</comment>
<dbReference type="KEGG" id="smy:BJP26_13925"/>
<evidence type="ECO:0000313" key="2">
    <source>
        <dbReference type="Proteomes" id="UP000078460"/>
    </source>
</evidence>